<evidence type="ECO:0000256" key="1">
    <source>
        <dbReference type="ARBA" id="ARBA00011066"/>
    </source>
</evidence>
<comment type="catalytic activity">
    <reaction evidence="5">
        <text>hydrogencarbonate + NH4(+) + ATP = carbamoyl phosphate + ADP + H2O + H(+)</text>
        <dbReference type="Rhea" id="RHEA:10152"/>
        <dbReference type="ChEBI" id="CHEBI:15377"/>
        <dbReference type="ChEBI" id="CHEBI:15378"/>
        <dbReference type="ChEBI" id="CHEBI:17544"/>
        <dbReference type="ChEBI" id="CHEBI:28938"/>
        <dbReference type="ChEBI" id="CHEBI:30616"/>
        <dbReference type="ChEBI" id="CHEBI:58228"/>
        <dbReference type="ChEBI" id="CHEBI:456216"/>
        <dbReference type="EC" id="2.7.2.2"/>
    </reaction>
</comment>
<dbReference type="PANTHER" id="PTHR30409:SF1">
    <property type="entry name" value="CARBAMATE KINASE-RELATED"/>
    <property type="match status" value="1"/>
</dbReference>
<sequence>MKTAIVAFGGNALVTDADHDSIPQQYDTVARTVSPLIDMVEQGWKLVVSHGNGPQVGFILRRSELAQDEVDPVPVDYAVADTQGAIGYMFVKALRNELARRGLSRPVVAVVSHSVVSLDDPAFDNPTKPVGSFLDEARAKALAASQGWTIAEDAGRGWRRTVASPRPTAILETEVIRRLLDDGVIVVAVGGGGIPVALEPDGTVVGVEAVVDKDIASGLLAHELGADLLMIPTGVPRVAVGFGTPAETWLDTITVEQARDYIASGQFGKGSMEPKVEAVADFVAATPGAVGVIGAAEEIPEILAGTSGTRIVGATVAAVRDDETDSGAVLLAVNGTLMRGLKLSPNMAAAGATFIREAVTEPVYRLWTINDDHPAMIRVTDGWGVSVAVEVWAVPAAGLAGILLAEPPGLSIGKVRLDDGSTVLGVIGEPALVEGQKEITRFGGWRAYTATDGTTL</sequence>
<reference evidence="8" key="1">
    <citation type="submission" date="2016-03" db="EMBL/GenBank/DDBJ databases">
        <authorList>
            <person name="Ploux O."/>
        </authorList>
    </citation>
    <scope>NUCLEOTIDE SEQUENCE</scope>
    <source>
        <strain evidence="8">UC10</strain>
    </source>
</reference>
<feature type="domain" description="Aspartate/glutamate/uridylate kinase" evidence="6">
    <location>
        <begin position="2"/>
        <end position="284"/>
    </location>
</feature>
<evidence type="ECO:0000259" key="6">
    <source>
        <dbReference type="Pfam" id="PF00696"/>
    </source>
</evidence>
<dbReference type="FunFam" id="3.40.1160.10:FF:000007">
    <property type="entry name" value="Carbamate kinase"/>
    <property type="match status" value="1"/>
</dbReference>
<dbReference type="EMBL" id="FLQS01000049">
    <property type="protein sequence ID" value="SBS78228.1"/>
    <property type="molecule type" value="Genomic_DNA"/>
</dbReference>
<dbReference type="EC" id="2.7.2.2" evidence="2"/>
<dbReference type="PANTHER" id="PTHR30409">
    <property type="entry name" value="CARBAMATE KINASE"/>
    <property type="match status" value="1"/>
</dbReference>
<feature type="domain" description="Allophanate hydrolase C-terminal" evidence="7">
    <location>
        <begin position="330"/>
        <end position="449"/>
    </location>
</feature>
<accession>A0A1Y5PQQ5</accession>
<dbReference type="InterPro" id="IPR053844">
    <property type="entry name" value="AH_C"/>
</dbReference>
<keyword evidence="4 8" id="KW-0418">Kinase</keyword>
<dbReference type="Pfam" id="PF00696">
    <property type="entry name" value="AA_kinase"/>
    <property type="match status" value="1"/>
</dbReference>
<proteinExistence type="inferred from homology"/>
<comment type="similarity">
    <text evidence="1">Belongs to the carbamate kinase family.</text>
</comment>
<dbReference type="CDD" id="cd04235">
    <property type="entry name" value="AAK_CK"/>
    <property type="match status" value="1"/>
</dbReference>
<dbReference type="SUPFAM" id="SSF53633">
    <property type="entry name" value="Carbamate kinase-like"/>
    <property type="match status" value="1"/>
</dbReference>
<gene>
    <name evidence="8" type="ORF">MHPYR_530015</name>
</gene>
<evidence type="ECO:0000313" key="8">
    <source>
        <dbReference type="EMBL" id="SBS78228.1"/>
    </source>
</evidence>
<dbReference type="InterPro" id="IPR003964">
    <property type="entry name" value="Carb_kinase"/>
</dbReference>
<dbReference type="PRINTS" id="PR01469">
    <property type="entry name" value="CARBMTKINASE"/>
</dbReference>
<evidence type="ECO:0000256" key="2">
    <source>
        <dbReference type="ARBA" id="ARBA00013070"/>
    </source>
</evidence>
<dbReference type="Pfam" id="PF21986">
    <property type="entry name" value="AH_C"/>
    <property type="match status" value="1"/>
</dbReference>
<dbReference type="Gene3D" id="3.40.1160.10">
    <property type="entry name" value="Acetylglutamate kinase-like"/>
    <property type="match status" value="1"/>
</dbReference>
<dbReference type="NCBIfam" id="NF009007">
    <property type="entry name" value="PRK12352.1"/>
    <property type="match status" value="1"/>
</dbReference>
<keyword evidence="3 8" id="KW-0808">Transferase</keyword>
<dbReference type="GO" id="GO:0005829">
    <property type="term" value="C:cytosol"/>
    <property type="evidence" value="ECO:0007669"/>
    <property type="project" value="TreeGrafter"/>
</dbReference>
<dbReference type="GO" id="GO:0008804">
    <property type="term" value="F:carbamate kinase activity"/>
    <property type="evidence" value="ECO:0007669"/>
    <property type="project" value="UniProtKB-EC"/>
</dbReference>
<evidence type="ECO:0000259" key="7">
    <source>
        <dbReference type="Pfam" id="PF21986"/>
    </source>
</evidence>
<name>A0A1Y5PQQ5_9MYCO</name>
<evidence type="ECO:0000256" key="5">
    <source>
        <dbReference type="ARBA" id="ARBA00048467"/>
    </source>
</evidence>
<dbReference type="InterPro" id="IPR001048">
    <property type="entry name" value="Asp/Glu/Uridylate_kinase"/>
</dbReference>
<protein>
    <recommendedName>
        <fullName evidence="2">carbamate kinase</fullName>
        <ecNumber evidence="2">2.7.2.2</ecNumber>
    </recommendedName>
</protein>
<evidence type="ECO:0000256" key="3">
    <source>
        <dbReference type="ARBA" id="ARBA00022679"/>
    </source>
</evidence>
<dbReference type="GO" id="GO:0019546">
    <property type="term" value="P:L-arginine deiminase pathway"/>
    <property type="evidence" value="ECO:0007669"/>
    <property type="project" value="TreeGrafter"/>
</dbReference>
<dbReference type="Gene3D" id="3.10.490.10">
    <property type="entry name" value="Gamma-glutamyl cyclotransferase-like"/>
    <property type="match status" value="1"/>
</dbReference>
<evidence type="ECO:0000256" key="4">
    <source>
        <dbReference type="ARBA" id="ARBA00022777"/>
    </source>
</evidence>
<dbReference type="AlphaFoldDB" id="A0A1Y5PQQ5"/>
<dbReference type="InterPro" id="IPR036393">
    <property type="entry name" value="AceGlu_kinase-like_sf"/>
</dbReference>
<organism evidence="8">
    <name type="scientific">uncultured Mycobacterium sp</name>
    <dbReference type="NCBI Taxonomy" id="171292"/>
    <lineage>
        <taxon>Bacteria</taxon>
        <taxon>Bacillati</taxon>
        <taxon>Actinomycetota</taxon>
        <taxon>Actinomycetes</taxon>
        <taxon>Mycobacteriales</taxon>
        <taxon>Mycobacteriaceae</taxon>
        <taxon>Mycobacterium</taxon>
        <taxon>environmental samples</taxon>
    </lineage>
</organism>